<reference evidence="1 2" key="1">
    <citation type="submission" date="2018-06" db="EMBL/GenBank/DDBJ databases">
        <title>Flavobacterium sp IMCC34762, genome.</title>
        <authorList>
            <person name="Joung Y."/>
            <person name="Cho J."/>
            <person name="Song J."/>
        </authorList>
    </citation>
    <scope>NUCLEOTIDE SEQUENCE [LARGE SCALE GENOMIC DNA]</scope>
    <source>
        <strain evidence="1 2">IMCC34762</strain>
    </source>
</reference>
<evidence type="ECO:0000313" key="1">
    <source>
        <dbReference type="EMBL" id="PZX92638.1"/>
    </source>
</evidence>
<accession>A0A2W7TRG9</accession>
<keyword evidence="2" id="KW-1185">Reference proteome</keyword>
<evidence type="ECO:0008006" key="3">
    <source>
        <dbReference type="Google" id="ProtNLM"/>
    </source>
</evidence>
<dbReference type="AlphaFoldDB" id="A0A2W7TRG9"/>
<dbReference type="EMBL" id="QKXH01000009">
    <property type="protein sequence ID" value="PZX92638.1"/>
    <property type="molecule type" value="Genomic_DNA"/>
</dbReference>
<sequence>MKSLAIIVIFLSVFSSCSKDKEEITTISDYHGKWTLVKMSGSMINSVTIGTAMDWQESYSFNNDGTFTKSRTRNNVKTTVSGTYTTQNNSDVLYLELTYPKESELIGSCYGNLKEELYFSASATLSSTWRNCDGPGLDYEKVN</sequence>
<protein>
    <recommendedName>
        <fullName evidence="3">Lipocalin-like domain-containing protein</fullName>
    </recommendedName>
</protein>
<dbReference type="RefSeq" id="WP_111410810.1">
    <property type="nucleotide sequence ID" value="NZ_QKXH01000009.1"/>
</dbReference>
<dbReference type="Proteomes" id="UP000249177">
    <property type="component" value="Unassembled WGS sequence"/>
</dbReference>
<name>A0A2W7TRG9_9FLAO</name>
<comment type="caution">
    <text evidence="1">The sequence shown here is derived from an EMBL/GenBank/DDBJ whole genome shotgun (WGS) entry which is preliminary data.</text>
</comment>
<organism evidence="1 2">
    <name type="scientific">Flavobacterium aquariorum</name>
    <dbReference type="NCBI Taxonomy" id="2217670"/>
    <lineage>
        <taxon>Bacteria</taxon>
        <taxon>Pseudomonadati</taxon>
        <taxon>Bacteroidota</taxon>
        <taxon>Flavobacteriia</taxon>
        <taxon>Flavobacteriales</taxon>
        <taxon>Flavobacteriaceae</taxon>
        <taxon>Flavobacterium</taxon>
    </lineage>
</organism>
<proteinExistence type="predicted"/>
<evidence type="ECO:0000313" key="2">
    <source>
        <dbReference type="Proteomes" id="UP000249177"/>
    </source>
</evidence>
<dbReference type="PROSITE" id="PS51257">
    <property type="entry name" value="PROKAR_LIPOPROTEIN"/>
    <property type="match status" value="1"/>
</dbReference>
<gene>
    <name evidence="1" type="ORF">DOS84_14365</name>
</gene>
<dbReference type="OrthoDB" id="882993at2"/>